<dbReference type="AlphaFoldDB" id="A0A0C9Z2E1"/>
<reference evidence="2" key="2">
    <citation type="submission" date="2015-01" db="EMBL/GenBank/DDBJ databases">
        <title>Evolutionary Origins and Diversification of the Mycorrhizal Mutualists.</title>
        <authorList>
            <consortium name="DOE Joint Genome Institute"/>
            <consortium name="Mycorrhizal Genomics Consortium"/>
            <person name="Kohler A."/>
            <person name="Kuo A."/>
            <person name="Nagy L.G."/>
            <person name="Floudas D."/>
            <person name="Copeland A."/>
            <person name="Barry K.W."/>
            <person name="Cichocki N."/>
            <person name="Veneault-Fourrey C."/>
            <person name="LaButti K."/>
            <person name="Lindquist E.A."/>
            <person name="Lipzen A."/>
            <person name="Lundell T."/>
            <person name="Morin E."/>
            <person name="Murat C."/>
            <person name="Riley R."/>
            <person name="Ohm R."/>
            <person name="Sun H."/>
            <person name="Tunlid A."/>
            <person name="Henrissat B."/>
            <person name="Grigoriev I.V."/>
            <person name="Hibbett D.S."/>
            <person name="Martin F."/>
        </authorList>
    </citation>
    <scope>NUCLEOTIDE SEQUENCE [LARGE SCALE GENOMIC DNA]</scope>
    <source>
        <strain evidence="2">UH-Slu-Lm8-n1</strain>
    </source>
</reference>
<sequence length="180" mass="19757">SWDKVDEEYESKKLVERETLIDKWKKGGGGPEGCSGGLNINTPHDATVEFALAHWTKRWEISEGRDGGKVRREVAKGNIPREMGSTRFDDVFRAPALLKCGNDALIIAPNKYIRILDALTVNEYDGEFNGYGLKPPDVARGAPPCCYGLPESPTPVPKQSNASTGRGIHPDVIVPRGWTP</sequence>
<feature type="non-terminal residue" evidence="1">
    <location>
        <position position="1"/>
    </location>
</feature>
<evidence type="ECO:0000313" key="2">
    <source>
        <dbReference type="Proteomes" id="UP000054485"/>
    </source>
</evidence>
<organism evidence="1 2">
    <name type="scientific">Suillus luteus UH-Slu-Lm8-n1</name>
    <dbReference type="NCBI Taxonomy" id="930992"/>
    <lineage>
        <taxon>Eukaryota</taxon>
        <taxon>Fungi</taxon>
        <taxon>Dikarya</taxon>
        <taxon>Basidiomycota</taxon>
        <taxon>Agaricomycotina</taxon>
        <taxon>Agaricomycetes</taxon>
        <taxon>Agaricomycetidae</taxon>
        <taxon>Boletales</taxon>
        <taxon>Suillineae</taxon>
        <taxon>Suillaceae</taxon>
        <taxon>Suillus</taxon>
    </lineage>
</organism>
<dbReference type="HOGENOM" id="CLU_1499875_0_0_1"/>
<dbReference type="EMBL" id="KN836800">
    <property type="protein sequence ID" value="KIK31635.1"/>
    <property type="molecule type" value="Genomic_DNA"/>
</dbReference>
<proteinExistence type="predicted"/>
<keyword evidence="2" id="KW-1185">Reference proteome</keyword>
<reference evidence="1 2" key="1">
    <citation type="submission" date="2014-04" db="EMBL/GenBank/DDBJ databases">
        <authorList>
            <consortium name="DOE Joint Genome Institute"/>
            <person name="Kuo A."/>
            <person name="Ruytinx J."/>
            <person name="Rineau F."/>
            <person name="Colpaert J."/>
            <person name="Kohler A."/>
            <person name="Nagy L.G."/>
            <person name="Floudas D."/>
            <person name="Copeland A."/>
            <person name="Barry K.W."/>
            <person name="Cichocki N."/>
            <person name="Veneault-Fourrey C."/>
            <person name="LaButti K."/>
            <person name="Lindquist E.A."/>
            <person name="Lipzen A."/>
            <person name="Lundell T."/>
            <person name="Morin E."/>
            <person name="Murat C."/>
            <person name="Sun H."/>
            <person name="Tunlid A."/>
            <person name="Henrissat B."/>
            <person name="Grigoriev I.V."/>
            <person name="Hibbett D.S."/>
            <person name="Martin F."/>
            <person name="Nordberg H.P."/>
            <person name="Cantor M.N."/>
            <person name="Hua S.X."/>
        </authorList>
    </citation>
    <scope>NUCLEOTIDE SEQUENCE [LARGE SCALE GENOMIC DNA]</scope>
    <source>
        <strain evidence="1 2">UH-Slu-Lm8-n1</strain>
    </source>
</reference>
<accession>A0A0C9Z2E1</accession>
<protein>
    <submittedName>
        <fullName evidence="1">Uncharacterized protein</fullName>
    </submittedName>
</protein>
<dbReference type="InParanoid" id="A0A0C9Z2E1"/>
<evidence type="ECO:0000313" key="1">
    <source>
        <dbReference type="EMBL" id="KIK31635.1"/>
    </source>
</evidence>
<name>A0A0C9Z2E1_9AGAM</name>
<gene>
    <name evidence="1" type="ORF">CY34DRAFT_111297</name>
</gene>
<dbReference type="Proteomes" id="UP000054485">
    <property type="component" value="Unassembled WGS sequence"/>
</dbReference>